<feature type="region of interest" description="Disordered" evidence="1">
    <location>
        <begin position="530"/>
        <end position="557"/>
    </location>
</feature>
<keyword evidence="3" id="KW-1185">Reference proteome</keyword>
<comment type="caution">
    <text evidence="2">The sequence shown here is derived from an EMBL/GenBank/DDBJ whole genome shotgun (WGS) entry which is preliminary data.</text>
</comment>
<gene>
    <name evidence="2" type="ORF">PLOB_00047127</name>
</gene>
<feature type="compositionally biased region" description="Acidic residues" evidence="1">
    <location>
        <begin position="363"/>
        <end position="372"/>
    </location>
</feature>
<feature type="compositionally biased region" description="Basic and acidic residues" evidence="1">
    <location>
        <begin position="277"/>
        <end position="291"/>
    </location>
</feature>
<accession>A0ABN8PW64</accession>
<dbReference type="EMBL" id="CALNXK010000086">
    <property type="protein sequence ID" value="CAH3149386.1"/>
    <property type="molecule type" value="Genomic_DNA"/>
</dbReference>
<feature type="compositionally biased region" description="Acidic residues" evidence="1">
    <location>
        <begin position="207"/>
        <end position="217"/>
    </location>
</feature>
<feature type="compositionally biased region" description="Acidic residues" evidence="1">
    <location>
        <begin position="322"/>
        <end position="340"/>
    </location>
</feature>
<evidence type="ECO:0000313" key="3">
    <source>
        <dbReference type="Proteomes" id="UP001159405"/>
    </source>
</evidence>
<reference evidence="2 3" key="1">
    <citation type="submission" date="2022-05" db="EMBL/GenBank/DDBJ databases">
        <authorList>
            <consortium name="Genoscope - CEA"/>
            <person name="William W."/>
        </authorList>
    </citation>
    <scope>NUCLEOTIDE SEQUENCE [LARGE SCALE GENOMIC DNA]</scope>
</reference>
<feature type="compositionally biased region" description="Acidic residues" evidence="1">
    <location>
        <begin position="292"/>
        <end position="312"/>
    </location>
</feature>
<feature type="compositionally biased region" description="Acidic residues" evidence="1">
    <location>
        <begin position="239"/>
        <end position="256"/>
    </location>
</feature>
<feature type="compositionally biased region" description="Basic and acidic residues" evidence="1">
    <location>
        <begin position="544"/>
        <end position="554"/>
    </location>
</feature>
<evidence type="ECO:0000256" key="1">
    <source>
        <dbReference type="SAM" id="MobiDB-lite"/>
    </source>
</evidence>
<protein>
    <submittedName>
        <fullName evidence="2">Uncharacterized protein</fullName>
    </submittedName>
</protein>
<proteinExistence type="predicted"/>
<feature type="compositionally biased region" description="Acidic residues" evidence="1">
    <location>
        <begin position="173"/>
        <end position="192"/>
    </location>
</feature>
<sequence length="584" mass="68147">MAYDKSEWELSEFGNLIETENEKYGEIIQIAERRRTAEKYVKIRKIRQEMTWGVRLTKTLIICYCGPYVAYKESILAELVPPFQFYLRDKQFYTTYKGTPFRLPDGYTFKFYENAVECWHHNAILSDKKQMKILARYNFDKFARALETIGEPTAATIQFDYNTCLSSISPFSESEDEEGETDDEDDRCEGEEQDHSINKMFPFSFSGDEETEFDDEDERNKREKQDHSLNKIFPFSFSGDEETESDDEDERSEGEEQEHSINKIFPFSFIGDEGSESDSKSDCSEESKSVAEFDDGDESDEEEEHDQSDDDLPMMVTPFSESDNEESESYYESDDEDEHSDGEKQDNSVAEISSFIESVYEGSESDSESDCSDEYKSVAEYDHEDEPDEEEEHDQSDDDLPMLIFQFSESDDEESESYNGSDDEDEQIEEEELDEITEDQEEMYFAKEEDNEKKFDSEDVRHLQLLHCREEVSQKCDPEEFDLSILFGAEERDHNLNSVKVSSLCSLVEKVEPDDVWDSEDEGNKNQFNEIEVQGPPNQKQQRHCSEHMIEHRPSKNTKKRKNIVMGWVCSKILKIFIKSKVLL</sequence>
<name>A0ABN8PW64_9CNID</name>
<feature type="region of interest" description="Disordered" evidence="1">
    <location>
        <begin position="170"/>
        <end position="441"/>
    </location>
</feature>
<feature type="compositionally biased region" description="Acidic residues" evidence="1">
    <location>
        <begin position="409"/>
        <end position="441"/>
    </location>
</feature>
<organism evidence="2 3">
    <name type="scientific">Porites lobata</name>
    <dbReference type="NCBI Taxonomy" id="104759"/>
    <lineage>
        <taxon>Eukaryota</taxon>
        <taxon>Metazoa</taxon>
        <taxon>Cnidaria</taxon>
        <taxon>Anthozoa</taxon>
        <taxon>Hexacorallia</taxon>
        <taxon>Scleractinia</taxon>
        <taxon>Fungiina</taxon>
        <taxon>Poritidae</taxon>
        <taxon>Porites</taxon>
    </lineage>
</organism>
<feature type="compositionally biased region" description="Acidic residues" evidence="1">
    <location>
        <begin position="382"/>
        <end position="400"/>
    </location>
</feature>
<dbReference type="Proteomes" id="UP001159405">
    <property type="component" value="Unassembled WGS sequence"/>
</dbReference>
<feature type="compositionally biased region" description="Basic and acidic residues" evidence="1">
    <location>
        <begin position="218"/>
        <end position="229"/>
    </location>
</feature>
<evidence type="ECO:0000313" key="2">
    <source>
        <dbReference type="EMBL" id="CAH3149386.1"/>
    </source>
</evidence>